<keyword evidence="1" id="KW-1133">Transmembrane helix</keyword>
<reference evidence="2" key="1">
    <citation type="submission" date="2024-05" db="EMBL/GenBank/DDBJ databases">
        <title>Draft genome assemblies of 36 bacteria isolated from hibernating arctic ground squirrels.</title>
        <authorList>
            <person name="McKee H."/>
            <person name="Mullen L."/>
            <person name="Drown D.M."/>
            <person name="Duddleston K.N."/>
        </authorList>
    </citation>
    <scope>NUCLEOTIDE SEQUENCE</scope>
    <source>
        <strain evidence="2">AN1007</strain>
    </source>
</reference>
<feature type="transmembrane region" description="Helical" evidence="1">
    <location>
        <begin position="9"/>
        <end position="31"/>
    </location>
</feature>
<dbReference type="RefSeq" id="WP_366294139.1">
    <property type="nucleotide sequence ID" value="NZ_CP159992.1"/>
</dbReference>
<keyword evidence="1" id="KW-0472">Membrane</keyword>
<accession>A0AAU8NHI6</accession>
<evidence type="ECO:0000313" key="2">
    <source>
        <dbReference type="EMBL" id="XCP95966.1"/>
    </source>
</evidence>
<sequence>MTQRTTPSYLLAAMHGLLGIGAVAGGLMLMIDPSGKMLNIPASLLEKSPFTHFLIPGMILFLMLGVLPLLICAALLRRWYTL</sequence>
<keyword evidence="1" id="KW-0812">Transmembrane</keyword>
<feature type="transmembrane region" description="Helical" evidence="1">
    <location>
        <begin position="51"/>
        <end position="76"/>
    </location>
</feature>
<proteinExistence type="predicted"/>
<evidence type="ECO:0000256" key="1">
    <source>
        <dbReference type="SAM" id="Phobius"/>
    </source>
</evidence>
<dbReference type="EMBL" id="CP159992">
    <property type="protein sequence ID" value="XCP95966.1"/>
    <property type="molecule type" value="Genomic_DNA"/>
</dbReference>
<protein>
    <submittedName>
        <fullName evidence="2">Uncharacterized protein</fullName>
    </submittedName>
</protein>
<gene>
    <name evidence="2" type="ORF">ABXS70_04410</name>
</gene>
<name>A0AAU8NHI6_9BACL</name>
<organism evidence="2">
    <name type="scientific">Paenibacillus sp. AN1007</name>
    <dbReference type="NCBI Taxonomy" id="3151385"/>
    <lineage>
        <taxon>Bacteria</taxon>
        <taxon>Bacillati</taxon>
        <taxon>Bacillota</taxon>
        <taxon>Bacilli</taxon>
        <taxon>Bacillales</taxon>
        <taxon>Paenibacillaceae</taxon>
        <taxon>Paenibacillus</taxon>
    </lineage>
</organism>
<dbReference type="AlphaFoldDB" id="A0AAU8NHI6"/>